<accession>A0A7W6DSA7</accession>
<reference evidence="2 3" key="1">
    <citation type="submission" date="2020-08" db="EMBL/GenBank/DDBJ databases">
        <title>Genomic Encyclopedia of Type Strains, Phase IV (KMG-IV): sequencing the most valuable type-strain genomes for metagenomic binning, comparative biology and taxonomic classification.</title>
        <authorList>
            <person name="Goeker M."/>
        </authorList>
    </citation>
    <scope>NUCLEOTIDE SEQUENCE [LARGE SCALE GENOMIC DNA]</scope>
    <source>
        <strain evidence="2 3">DSM 102235</strain>
    </source>
</reference>
<dbReference type="AlphaFoldDB" id="A0A7W6DSA7"/>
<gene>
    <name evidence="2" type="ORF">GGQ68_002330</name>
</gene>
<comment type="caution">
    <text evidence="2">The sequence shown here is derived from an EMBL/GenBank/DDBJ whole genome shotgun (WGS) entry which is preliminary data.</text>
</comment>
<keyword evidence="3" id="KW-1185">Reference proteome</keyword>
<dbReference type="RefSeq" id="WP_183966031.1">
    <property type="nucleotide sequence ID" value="NZ_BAABBZ010000007.1"/>
</dbReference>
<organism evidence="2 3">
    <name type="scientific">Sagittula marina</name>
    <dbReference type="NCBI Taxonomy" id="943940"/>
    <lineage>
        <taxon>Bacteria</taxon>
        <taxon>Pseudomonadati</taxon>
        <taxon>Pseudomonadota</taxon>
        <taxon>Alphaproteobacteria</taxon>
        <taxon>Rhodobacterales</taxon>
        <taxon>Roseobacteraceae</taxon>
        <taxon>Sagittula</taxon>
    </lineage>
</organism>
<proteinExistence type="predicted"/>
<name>A0A7W6DSA7_9RHOB</name>
<dbReference type="EMBL" id="JACIEJ010000005">
    <property type="protein sequence ID" value="MBB3985992.1"/>
    <property type="molecule type" value="Genomic_DNA"/>
</dbReference>
<feature type="region of interest" description="Disordered" evidence="1">
    <location>
        <begin position="33"/>
        <end position="58"/>
    </location>
</feature>
<protein>
    <submittedName>
        <fullName evidence="2">Uncharacterized protein</fullName>
    </submittedName>
</protein>
<evidence type="ECO:0000313" key="2">
    <source>
        <dbReference type="EMBL" id="MBB3985992.1"/>
    </source>
</evidence>
<evidence type="ECO:0000256" key="1">
    <source>
        <dbReference type="SAM" id="MobiDB-lite"/>
    </source>
</evidence>
<sequence length="77" mass="8525">MSDNIRQSESLCQSALFHDYFYQVPAELPQRGMRRTADCASNEGLKTDTSGLPKPTVPSKSAKRIAFLAFQSGHPTH</sequence>
<evidence type="ECO:0000313" key="3">
    <source>
        <dbReference type="Proteomes" id="UP000541426"/>
    </source>
</evidence>
<dbReference type="Proteomes" id="UP000541426">
    <property type="component" value="Unassembled WGS sequence"/>
</dbReference>